<evidence type="ECO:0000256" key="5">
    <source>
        <dbReference type="ARBA" id="ARBA00022989"/>
    </source>
</evidence>
<feature type="compositionally biased region" description="Pro residues" evidence="10">
    <location>
        <begin position="269"/>
        <end position="286"/>
    </location>
</feature>
<dbReference type="FunFam" id="2.60.40.10:FF:000193">
    <property type="entry name" value="Myelin protein zero-like 1 like"/>
    <property type="match status" value="1"/>
</dbReference>
<evidence type="ECO:0000259" key="13">
    <source>
        <dbReference type="PROSITE" id="PS50835"/>
    </source>
</evidence>
<keyword evidence="15" id="KW-1185">Reference proteome</keyword>
<evidence type="ECO:0000256" key="7">
    <source>
        <dbReference type="ARBA" id="ARBA00023157"/>
    </source>
</evidence>
<keyword evidence="4 12" id="KW-0732">Signal</keyword>
<protein>
    <recommendedName>
        <fullName evidence="13">Ig-like domain-containing protein</fullName>
    </recommendedName>
</protein>
<dbReference type="PANTHER" id="PTHR13869">
    <property type="entry name" value="MYELIN P0 RELATED"/>
    <property type="match status" value="1"/>
</dbReference>
<evidence type="ECO:0000256" key="2">
    <source>
        <dbReference type="ARBA" id="ARBA00007180"/>
    </source>
</evidence>
<feature type="compositionally biased region" description="Basic and acidic residues" evidence="10">
    <location>
        <begin position="213"/>
        <end position="228"/>
    </location>
</feature>
<evidence type="ECO:0000313" key="14">
    <source>
        <dbReference type="EMBL" id="KAG5265300.1"/>
    </source>
</evidence>
<evidence type="ECO:0000256" key="9">
    <source>
        <dbReference type="ARBA" id="ARBA00023319"/>
    </source>
</evidence>
<dbReference type="GO" id="GO:0005886">
    <property type="term" value="C:plasma membrane"/>
    <property type="evidence" value="ECO:0007669"/>
    <property type="project" value="TreeGrafter"/>
</dbReference>
<dbReference type="GO" id="GO:0042552">
    <property type="term" value="P:myelination"/>
    <property type="evidence" value="ECO:0007669"/>
    <property type="project" value="TreeGrafter"/>
</dbReference>
<keyword evidence="6 11" id="KW-0472">Membrane</keyword>
<evidence type="ECO:0000256" key="10">
    <source>
        <dbReference type="SAM" id="MobiDB-lite"/>
    </source>
</evidence>
<feature type="transmembrane region" description="Helical" evidence="11">
    <location>
        <begin position="146"/>
        <end position="170"/>
    </location>
</feature>
<dbReference type="Pfam" id="PF07686">
    <property type="entry name" value="V-set"/>
    <property type="match status" value="1"/>
</dbReference>
<keyword evidence="3 11" id="KW-0812">Transmembrane</keyword>
<dbReference type="InterPro" id="IPR003599">
    <property type="entry name" value="Ig_sub"/>
</dbReference>
<dbReference type="PANTHER" id="PTHR13869:SF7">
    <property type="entry name" value="MYELIN PROTEIN P0"/>
    <property type="match status" value="1"/>
</dbReference>
<evidence type="ECO:0000256" key="6">
    <source>
        <dbReference type="ARBA" id="ARBA00023136"/>
    </source>
</evidence>
<dbReference type="PRINTS" id="PR00213">
    <property type="entry name" value="MYELINP0"/>
</dbReference>
<feature type="compositionally biased region" description="Gly residues" evidence="10">
    <location>
        <begin position="230"/>
        <end position="239"/>
    </location>
</feature>
<comment type="similarity">
    <text evidence="2">Belongs to the myelin P0 protein family.</text>
</comment>
<dbReference type="AlphaFoldDB" id="A0AAV6FRY3"/>
<dbReference type="InterPro" id="IPR013106">
    <property type="entry name" value="Ig_V-set"/>
</dbReference>
<dbReference type="InterPro" id="IPR013783">
    <property type="entry name" value="Ig-like_fold"/>
</dbReference>
<gene>
    <name evidence="14" type="ORF">AALO_G00240730</name>
</gene>
<feature type="domain" description="Ig-like" evidence="13">
    <location>
        <begin position="17"/>
        <end position="135"/>
    </location>
</feature>
<evidence type="ECO:0000256" key="1">
    <source>
        <dbReference type="ARBA" id="ARBA00004479"/>
    </source>
</evidence>
<dbReference type="SMART" id="SM00409">
    <property type="entry name" value="IG"/>
    <property type="match status" value="1"/>
</dbReference>
<keyword evidence="8" id="KW-0325">Glycoprotein</keyword>
<dbReference type="InterPro" id="IPR036179">
    <property type="entry name" value="Ig-like_dom_sf"/>
</dbReference>
<evidence type="ECO:0000313" key="15">
    <source>
        <dbReference type="Proteomes" id="UP000823561"/>
    </source>
</evidence>
<dbReference type="SMART" id="SM00406">
    <property type="entry name" value="IGv"/>
    <property type="match status" value="1"/>
</dbReference>
<comment type="subcellular location">
    <subcellularLocation>
        <location evidence="1">Membrane</location>
        <topology evidence="1">Single-pass type I membrane protein</topology>
    </subcellularLocation>
</comment>
<dbReference type="EMBL" id="JADWDJ010000019">
    <property type="protein sequence ID" value="KAG5265300.1"/>
    <property type="molecule type" value="Genomic_DNA"/>
</dbReference>
<proteinExistence type="inferred from homology"/>
<feature type="compositionally biased region" description="Basic and acidic residues" evidence="10">
    <location>
        <begin position="289"/>
        <end position="305"/>
    </location>
</feature>
<feature type="signal peptide" evidence="12">
    <location>
        <begin position="1"/>
        <end position="21"/>
    </location>
</feature>
<feature type="compositionally biased region" description="Basic residues" evidence="10">
    <location>
        <begin position="306"/>
        <end position="317"/>
    </location>
</feature>
<evidence type="ECO:0000256" key="12">
    <source>
        <dbReference type="SAM" id="SignalP"/>
    </source>
</evidence>
<feature type="region of interest" description="Disordered" evidence="10">
    <location>
        <begin position="185"/>
        <end position="317"/>
    </location>
</feature>
<comment type="caution">
    <text evidence="14">The sequence shown here is derived from an EMBL/GenBank/DDBJ whole genome shotgun (WGS) entry which is preliminary data.</text>
</comment>
<dbReference type="SUPFAM" id="SSF48726">
    <property type="entry name" value="Immunoglobulin"/>
    <property type="match status" value="1"/>
</dbReference>
<evidence type="ECO:0000256" key="3">
    <source>
        <dbReference type="ARBA" id="ARBA00022692"/>
    </source>
</evidence>
<organism evidence="14 15">
    <name type="scientific">Alosa alosa</name>
    <name type="common">allis shad</name>
    <dbReference type="NCBI Taxonomy" id="278164"/>
    <lineage>
        <taxon>Eukaryota</taxon>
        <taxon>Metazoa</taxon>
        <taxon>Chordata</taxon>
        <taxon>Craniata</taxon>
        <taxon>Vertebrata</taxon>
        <taxon>Euteleostomi</taxon>
        <taxon>Actinopterygii</taxon>
        <taxon>Neopterygii</taxon>
        <taxon>Teleostei</taxon>
        <taxon>Clupei</taxon>
        <taxon>Clupeiformes</taxon>
        <taxon>Clupeoidei</taxon>
        <taxon>Clupeidae</taxon>
        <taxon>Alosa</taxon>
    </lineage>
</organism>
<dbReference type="InterPro" id="IPR000920">
    <property type="entry name" value="Myelin_P0-rel"/>
</dbReference>
<accession>A0AAV6FRY3</accession>
<dbReference type="Proteomes" id="UP000823561">
    <property type="component" value="Chromosome 19"/>
</dbReference>
<dbReference type="InterPro" id="IPR007110">
    <property type="entry name" value="Ig-like_dom"/>
</dbReference>
<keyword evidence="9" id="KW-0393">Immunoglobulin domain</keyword>
<dbReference type="PROSITE" id="PS50835">
    <property type="entry name" value="IG_LIKE"/>
    <property type="match status" value="1"/>
</dbReference>
<name>A0AAV6FRY3_9TELE</name>
<evidence type="ECO:0000256" key="4">
    <source>
        <dbReference type="ARBA" id="ARBA00022729"/>
    </source>
</evidence>
<keyword evidence="7" id="KW-1015">Disulfide bond</keyword>
<evidence type="ECO:0000256" key="11">
    <source>
        <dbReference type="SAM" id="Phobius"/>
    </source>
</evidence>
<evidence type="ECO:0000256" key="8">
    <source>
        <dbReference type="ARBA" id="ARBA00023180"/>
    </source>
</evidence>
<keyword evidence="5 11" id="KW-1133">Transmembrane helix</keyword>
<dbReference type="Gene3D" id="2.60.40.10">
    <property type="entry name" value="Immunoglobulins"/>
    <property type="match status" value="1"/>
</dbReference>
<sequence>MISLLTLASVVLLASVPQAESIVIYTGWERHALVGSDVRLSCSFFSWRWTSEDVTFSWSYRPDGAKDPISIFHYAGGSPYLDNKGPFHDRLEFVGNPARRDGSIIIRNLDFSDNGTFTCDAKNPPDIVGRPSSVRLLVFEKVPVQAGVITGAIIGVVLGLLVLVVVIYYLMRFLVARRVFTLSVSKKKGKGKEGSQQKQGAPPSAEQQARLKASADKKKQESLADRIGIRGQGGSGPGSQEGIKASANDHRAGAHQAAPGSASSTHRPGTPPGTPVPPVPPDPQTHPPLTEERRRRRGGGGEEERRRRRRRRKRNEE</sequence>
<feature type="chain" id="PRO_5043316334" description="Ig-like domain-containing protein" evidence="12">
    <location>
        <begin position="22"/>
        <end position="317"/>
    </location>
</feature>
<reference evidence="14" key="1">
    <citation type="submission" date="2020-10" db="EMBL/GenBank/DDBJ databases">
        <title>Chromosome-scale genome assembly of the Allis shad, Alosa alosa.</title>
        <authorList>
            <person name="Margot Z."/>
            <person name="Christophe K."/>
            <person name="Cabau C."/>
            <person name="Louis A."/>
            <person name="Berthelot C."/>
            <person name="Parey E."/>
            <person name="Roest Crollius H."/>
            <person name="Montfort J."/>
            <person name="Robinson-Rechavi M."/>
            <person name="Bucao C."/>
            <person name="Bouchez O."/>
            <person name="Gislard M."/>
            <person name="Lluch J."/>
            <person name="Milhes M."/>
            <person name="Lampietro C."/>
            <person name="Lopez Roques C."/>
            <person name="Donnadieu C."/>
            <person name="Braasch I."/>
            <person name="Desvignes T."/>
            <person name="Postlethwait J."/>
            <person name="Bobe J."/>
            <person name="Guiguen Y."/>
        </authorList>
    </citation>
    <scope>NUCLEOTIDE SEQUENCE</scope>
    <source>
        <strain evidence="14">M-15738</strain>
        <tissue evidence="14">Blood</tissue>
    </source>
</reference>